<protein>
    <recommendedName>
        <fullName evidence="8">Ras guanine nucleotide exchange factor domain-containing protein</fullName>
    </recommendedName>
</protein>
<feature type="compositionally biased region" description="Gly residues" evidence="3">
    <location>
        <begin position="950"/>
        <end position="968"/>
    </location>
</feature>
<feature type="compositionally biased region" description="Low complexity" evidence="3">
    <location>
        <begin position="287"/>
        <end position="301"/>
    </location>
</feature>
<feature type="compositionally biased region" description="Low complexity" evidence="3">
    <location>
        <begin position="164"/>
        <end position="180"/>
    </location>
</feature>
<feature type="region of interest" description="Disordered" evidence="3">
    <location>
        <begin position="1199"/>
        <end position="1223"/>
    </location>
</feature>
<feature type="compositionally biased region" description="Low complexity" evidence="3">
    <location>
        <begin position="427"/>
        <end position="441"/>
    </location>
</feature>
<dbReference type="InterPro" id="IPR000651">
    <property type="entry name" value="Ras-like_Gua-exchang_fac_N"/>
</dbReference>
<dbReference type="GO" id="GO:0005085">
    <property type="term" value="F:guanyl-nucleotide exchange factor activity"/>
    <property type="evidence" value="ECO:0007669"/>
    <property type="project" value="UniProtKB-KW"/>
</dbReference>
<dbReference type="Pfam" id="PF00617">
    <property type="entry name" value="RasGEF"/>
    <property type="match status" value="1"/>
</dbReference>
<feature type="region of interest" description="Disordered" evidence="3">
    <location>
        <begin position="818"/>
        <end position="841"/>
    </location>
</feature>
<dbReference type="SUPFAM" id="SSF48366">
    <property type="entry name" value="Ras GEF"/>
    <property type="match status" value="1"/>
</dbReference>
<evidence type="ECO:0000313" key="6">
    <source>
        <dbReference type="EMBL" id="TNY24131.1"/>
    </source>
</evidence>
<evidence type="ECO:0000259" key="4">
    <source>
        <dbReference type="PROSITE" id="PS50009"/>
    </source>
</evidence>
<feature type="compositionally biased region" description="Low complexity" evidence="3">
    <location>
        <begin position="1356"/>
        <end position="1365"/>
    </location>
</feature>
<dbReference type="GO" id="GO:0005886">
    <property type="term" value="C:plasma membrane"/>
    <property type="evidence" value="ECO:0007669"/>
    <property type="project" value="TreeGrafter"/>
</dbReference>
<dbReference type="InterPro" id="IPR008937">
    <property type="entry name" value="Ras-like_GEF"/>
</dbReference>
<dbReference type="STRING" id="5288.A0A5C5G8A5"/>
<feature type="compositionally biased region" description="Low complexity" evidence="3">
    <location>
        <begin position="570"/>
        <end position="584"/>
    </location>
</feature>
<feature type="domain" description="N-terminal Ras-GEF" evidence="5">
    <location>
        <begin position="676"/>
        <end position="804"/>
    </location>
</feature>
<accession>A0A5C5G8A5</accession>
<feature type="compositionally biased region" description="Pro residues" evidence="3">
    <location>
        <begin position="232"/>
        <end position="246"/>
    </location>
</feature>
<feature type="region of interest" description="Disordered" evidence="3">
    <location>
        <begin position="1"/>
        <end position="548"/>
    </location>
</feature>
<feature type="compositionally biased region" description="Low complexity" evidence="3">
    <location>
        <begin position="59"/>
        <end position="71"/>
    </location>
</feature>
<feature type="compositionally biased region" description="Low complexity" evidence="3">
    <location>
        <begin position="858"/>
        <end position="873"/>
    </location>
</feature>
<feature type="domain" description="Ras-GEF" evidence="4">
    <location>
        <begin position="1481"/>
        <end position="1805"/>
    </location>
</feature>
<feature type="compositionally biased region" description="Pro residues" evidence="3">
    <location>
        <begin position="462"/>
        <end position="475"/>
    </location>
</feature>
<proteinExistence type="predicted"/>
<feature type="region of interest" description="Disordered" evidence="3">
    <location>
        <begin position="948"/>
        <end position="974"/>
    </location>
</feature>
<dbReference type="InterPro" id="IPR036964">
    <property type="entry name" value="RASGEF_cat_dom_sf"/>
</dbReference>
<reference evidence="6 7" key="1">
    <citation type="submission" date="2019-03" db="EMBL/GenBank/DDBJ databases">
        <title>Rhodosporidium diobovatum UCD-FST 08-225 genome sequencing, assembly, and annotation.</title>
        <authorList>
            <person name="Fakankun I.U."/>
            <person name="Fristensky B."/>
            <person name="Levin D.B."/>
        </authorList>
    </citation>
    <scope>NUCLEOTIDE SEQUENCE [LARGE SCALE GENOMIC DNA]</scope>
    <source>
        <strain evidence="6 7">UCD-FST 08-225</strain>
    </source>
</reference>
<gene>
    <name evidence="6" type="ORF">DMC30DRAFT_413608</name>
</gene>
<feature type="compositionally biased region" description="Acidic residues" evidence="3">
    <location>
        <begin position="1005"/>
        <end position="1024"/>
    </location>
</feature>
<dbReference type="Gene3D" id="1.10.840.10">
    <property type="entry name" value="Ras guanine-nucleotide exchange factors catalytic domain"/>
    <property type="match status" value="1"/>
</dbReference>
<evidence type="ECO:0000256" key="2">
    <source>
        <dbReference type="PROSITE-ProRule" id="PRU00168"/>
    </source>
</evidence>
<dbReference type="OrthoDB" id="10254377at2759"/>
<dbReference type="Gene3D" id="1.20.870.10">
    <property type="entry name" value="Son of sevenless (SoS) protein Chain: S domain 1"/>
    <property type="match status" value="1"/>
</dbReference>
<feature type="region of interest" description="Disordered" evidence="3">
    <location>
        <begin position="1005"/>
        <end position="1042"/>
    </location>
</feature>
<feature type="region of interest" description="Disordered" evidence="3">
    <location>
        <begin position="1356"/>
        <end position="1379"/>
    </location>
</feature>
<feature type="compositionally biased region" description="Low complexity" evidence="3">
    <location>
        <begin position="640"/>
        <end position="656"/>
    </location>
</feature>
<evidence type="ECO:0000256" key="1">
    <source>
        <dbReference type="ARBA" id="ARBA00022658"/>
    </source>
</evidence>
<keyword evidence="1 2" id="KW-0344">Guanine-nucleotide releasing factor</keyword>
<dbReference type="Pfam" id="PF00618">
    <property type="entry name" value="RasGEF_N"/>
    <property type="match status" value="1"/>
</dbReference>
<evidence type="ECO:0000256" key="3">
    <source>
        <dbReference type="SAM" id="MobiDB-lite"/>
    </source>
</evidence>
<feature type="compositionally biased region" description="Acidic residues" evidence="3">
    <location>
        <begin position="48"/>
        <end position="58"/>
    </location>
</feature>
<feature type="region of interest" description="Disordered" evidence="3">
    <location>
        <begin position="854"/>
        <end position="873"/>
    </location>
</feature>
<feature type="compositionally biased region" description="Basic and acidic residues" evidence="3">
    <location>
        <begin position="902"/>
        <end position="916"/>
    </location>
</feature>
<feature type="compositionally biased region" description="Basic and acidic residues" evidence="3">
    <location>
        <begin position="132"/>
        <end position="145"/>
    </location>
</feature>
<feature type="compositionally biased region" description="Polar residues" evidence="3">
    <location>
        <begin position="374"/>
        <end position="383"/>
    </location>
</feature>
<feature type="compositionally biased region" description="Low complexity" evidence="3">
    <location>
        <begin position="204"/>
        <end position="231"/>
    </location>
</feature>
<comment type="caution">
    <text evidence="6">The sequence shown here is derived from an EMBL/GenBank/DDBJ whole genome shotgun (WGS) entry which is preliminary data.</text>
</comment>
<keyword evidence="7" id="KW-1185">Reference proteome</keyword>
<evidence type="ECO:0000259" key="5">
    <source>
        <dbReference type="PROSITE" id="PS50212"/>
    </source>
</evidence>
<sequence length="1812" mass="190023">MSATRDPRQPTRARKRPALPASFLRASASPPPPSAGHDTAADERSTDALDDDGDDDFVETTSEAAARAVARFYAEQDARRGELTAGGGGGAGARYGVQARVDSRGRTVYRIRPIAPDPSPPPSDASSSTSADAHHPFARPSDHPHPTTASADADSARPTIALHRSSLLRPSRSIPLLRSPTAGLFSSCEDSAQGAAPAPGGLHPSAAATASASASPALRKAPSSPSLRSAPTAPPSPSPRAPAPRRPTPRARAPRPAAGTGSDGSGKGDVLGRILGWRADLPPAPLRPAAGTGMATGAGTRAEARARRRRGEGREKKAGVGLPGVWRRLGSGKGSAGASEAGTDRSDLPEDLVDELDAASVFSDADDAGDVDSTPASPDSSTVDHPFASPRQRPSYMRRPTGPFGTGVRIQRDSPTPAPRPAPETFLTAPDDAAAPTALLTHAMREVSSSDSIRTARADDPQPQPQPRPLVPPGSAPAAAPPARRFEDPSVFDLFHQPSLPCSPVDAQPQPQPHGIPFGAHGRLPSSASLASSRSARSDRSAAHDITVVTAPGDDPRFVIWGVKDAEGAPAGAGAAAAGGARAPGGEESRRPSFARGAGTAGRSSGGAAAGRELDGGGGSPAPSTASPGSTHRRRWSVGARSASNTSGTSSSPATSVRESVSSASGGHATPPQQQQQRVLMAATVERLVAELTSQIVPDLLAEFFLTFRHYLSPLSLLRLLIARFEWATPSPATALSAEDDALRRVVRVRTFVVLRYWLLNHFADDFTPSREVRTALTTWLNAAARDERLRSSPRDLRLVKGLKKTARRCKAAFILGPGPGPAGAAPAHAQGPSEDDLDLDFGASHLGARSALEETHPAASAAAAQPSGGFASLRSRSGLAALQPHHHHDHHAHPDEAALDSAAREHDHAAGDEGAHAGGGGAGLARNLSSALGTLGRLGRRLRVRASGAPGGAASGGAAGGGGGGGGGRDDLEAEMARRGGTDLLWVEGGVKEYLRYWGLEVSREEEEPNAVPEEEEEEEEEERAERTPEIGHGNDTPSTAECDVEVLTPRPDGMSVLLAEDARKGVDAVLLPDHGGVGLGILAGAGDDDAEAPPPPPSVIALDYAAPHRAATLDTLDLSPPALALAPAAPEPFTFSLTPGAFSSFAPSSTTPFVDRPQSVRIELDDLDDSDDDIDEDIIEAKRTLKRLPAAANLRLAATGGGGGGTATQQRRSASAESDASSYGFGAPVSVSPAAAFGWPHDPDESFVRESVSFIDDEDGSSSTEGVAVIPNFVLDGLVDSEDEDEPGDVEAALRRLEGLVDERRETEKKRRVERQMEKSGRLDEERKGALERLEQEAKALEGEYVDARRMTLAAPTTTTTTAEQVEESSLPPREAAVVEPASTVFIEPPPPAPLVASLPLSPPSPAPEHAATEQPTVRQPHLTVSPSSAQTSRKPSLSRIFSVPLRPLSARPVGGGVPSPLSAPAPPPTHRSFVLLCRTEVLAAQLTLIERDLLRMLSWQELVSGSWRARIGRGGGAGGGETDVRDWEAYVKERRRRDVEARERGEEPVRNAVQDVVARFNLTANWVCSEILLTADLNERAMLVAKFIRLAFKCYRLGNLQTLTQIVHGLQLDAVERLHKTWARVPAWEMRKLRGMQAFVSHLRNFKHLRRLMSAMVDEYGATADDGGSSSIGGGGKGDAATGATKGCIPFLGIFLRDLALNAALPTYLDPSSPSTPASVSPSGAPLSLCTRSTTSHPFPLASPPLAPLINVHKFRLLAQAVHGVVAFQGMAARGYAHLEPVRGAYWRCVRIRCLDARVAGELSRRVEP</sequence>
<feature type="compositionally biased region" description="Low complexity" evidence="3">
    <location>
        <begin position="526"/>
        <end position="535"/>
    </location>
</feature>
<dbReference type="SMART" id="SM00147">
    <property type="entry name" value="RasGEF"/>
    <property type="match status" value="1"/>
</dbReference>
<feature type="compositionally biased region" description="Low complexity" evidence="3">
    <location>
        <begin position="621"/>
        <end position="630"/>
    </location>
</feature>
<dbReference type="InterPro" id="IPR023578">
    <property type="entry name" value="Ras_GEF_dom_sf"/>
</dbReference>
<organism evidence="6 7">
    <name type="scientific">Rhodotorula diobovata</name>
    <dbReference type="NCBI Taxonomy" id="5288"/>
    <lineage>
        <taxon>Eukaryota</taxon>
        <taxon>Fungi</taxon>
        <taxon>Dikarya</taxon>
        <taxon>Basidiomycota</taxon>
        <taxon>Pucciniomycotina</taxon>
        <taxon>Microbotryomycetes</taxon>
        <taxon>Sporidiobolales</taxon>
        <taxon>Sporidiobolaceae</taxon>
        <taxon>Rhodotorula</taxon>
    </lineage>
</organism>
<name>A0A5C5G8A5_9BASI</name>
<evidence type="ECO:0000313" key="7">
    <source>
        <dbReference type="Proteomes" id="UP000311382"/>
    </source>
</evidence>
<feature type="region of interest" description="Disordered" evidence="3">
    <location>
        <begin position="570"/>
        <end position="677"/>
    </location>
</feature>
<dbReference type="PANTHER" id="PTHR23113">
    <property type="entry name" value="GUANINE NUCLEOTIDE EXCHANGE FACTOR"/>
    <property type="match status" value="1"/>
</dbReference>
<dbReference type="GO" id="GO:0007265">
    <property type="term" value="P:Ras protein signal transduction"/>
    <property type="evidence" value="ECO:0007669"/>
    <property type="project" value="TreeGrafter"/>
</dbReference>
<feature type="compositionally biased region" description="Low complexity" evidence="3">
    <location>
        <begin position="823"/>
        <end position="833"/>
    </location>
</feature>
<feature type="region of interest" description="Disordered" evidence="3">
    <location>
        <begin position="1398"/>
        <end position="1440"/>
    </location>
</feature>
<feature type="compositionally biased region" description="Low complexity" evidence="3">
    <location>
        <begin position="18"/>
        <end position="28"/>
    </location>
</feature>
<dbReference type="PROSITE" id="PS50212">
    <property type="entry name" value="RASGEF_NTER"/>
    <property type="match status" value="1"/>
</dbReference>
<feature type="compositionally biased region" description="Gly residues" evidence="3">
    <location>
        <begin position="84"/>
        <end position="93"/>
    </location>
</feature>
<dbReference type="InterPro" id="IPR001895">
    <property type="entry name" value="RASGEF_cat_dom"/>
</dbReference>
<dbReference type="Proteomes" id="UP000311382">
    <property type="component" value="Unassembled WGS sequence"/>
</dbReference>
<dbReference type="PROSITE" id="PS50009">
    <property type="entry name" value="RASGEF_CAT"/>
    <property type="match status" value="1"/>
</dbReference>
<dbReference type="PANTHER" id="PTHR23113:SF363">
    <property type="entry name" value="PROTEIN SON OF SEVENLESS"/>
    <property type="match status" value="1"/>
</dbReference>
<feature type="compositionally biased region" description="Polar residues" evidence="3">
    <location>
        <begin position="657"/>
        <end position="677"/>
    </location>
</feature>
<feature type="region of interest" description="Disordered" evidence="3">
    <location>
        <begin position="1308"/>
        <end position="1330"/>
    </location>
</feature>
<dbReference type="SMART" id="SM00229">
    <property type="entry name" value="RasGEFN"/>
    <property type="match status" value="1"/>
</dbReference>
<feature type="compositionally biased region" description="Polar residues" evidence="3">
    <location>
        <begin position="1416"/>
        <end position="1438"/>
    </location>
</feature>
<evidence type="ECO:0008006" key="8">
    <source>
        <dbReference type="Google" id="ProtNLM"/>
    </source>
</evidence>
<feature type="region of interest" description="Disordered" evidence="3">
    <location>
        <begin position="902"/>
        <end position="923"/>
    </location>
</feature>
<dbReference type="EMBL" id="SOZI01000005">
    <property type="protein sequence ID" value="TNY24131.1"/>
    <property type="molecule type" value="Genomic_DNA"/>
</dbReference>